<dbReference type="InterPro" id="IPR013655">
    <property type="entry name" value="PAS_fold_3"/>
</dbReference>
<feature type="domain" description="Methyl-accepting transducer" evidence="2">
    <location>
        <begin position="256"/>
        <end position="453"/>
    </location>
</feature>
<comment type="caution">
    <text evidence="5">The sequence shown here is derived from an EMBL/GenBank/DDBJ whole genome shotgun (WGS) entry which is preliminary data.</text>
</comment>
<keyword evidence="6" id="KW-1185">Reference proteome</keyword>
<dbReference type="Pfam" id="PF00015">
    <property type="entry name" value="MCPsignal"/>
    <property type="match status" value="1"/>
</dbReference>
<dbReference type="InterPro" id="IPR001610">
    <property type="entry name" value="PAC"/>
</dbReference>
<evidence type="ECO:0000256" key="1">
    <source>
        <dbReference type="PROSITE-ProRule" id="PRU00284"/>
    </source>
</evidence>
<proteinExistence type="predicted"/>
<dbReference type="InterPro" id="IPR035965">
    <property type="entry name" value="PAS-like_dom_sf"/>
</dbReference>
<feature type="domain" description="PAC" evidence="4">
    <location>
        <begin position="223"/>
        <end position="275"/>
    </location>
</feature>
<dbReference type="InterPro" id="IPR000014">
    <property type="entry name" value="PAS"/>
</dbReference>
<name>A0A5C5W8Z1_9BACT</name>
<evidence type="ECO:0000313" key="5">
    <source>
        <dbReference type="EMBL" id="TWT46665.1"/>
    </source>
</evidence>
<dbReference type="PROSITE" id="PS50111">
    <property type="entry name" value="CHEMOTAXIS_TRANSDUC_2"/>
    <property type="match status" value="1"/>
</dbReference>
<gene>
    <name evidence="5" type="primary">bdlA_2</name>
    <name evidence="5" type="ORF">Pla111_17660</name>
</gene>
<feature type="domain" description="PAC" evidence="4">
    <location>
        <begin position="101"/>
        <end position="153"/>
    </location>
</feature>
<dbReference type="SMART" id="SM00283">
    <property type="entry name" value="MA"/>
    <property type="match status" value="1"/>
</dbReference>
<dbReference type="Pfam" id="PF08447">
    <property type="entry name" value="PAS_3"/>
    <property type="match status" value="2"/>
</dbReference>
<evidence type="ECO:0000259" key="2">
    <source>
        <dbReference type="PROSITE" id="PS50111"/>
    </source>
</evidence>
<accession>A0A5C5W8Z1</accession>
<dbReference type="NCBIfam" id="TIGR00229">
    <property type="entry name" value="sensory_box"/>
    <property type="match status" value="2"/>
</dbReference>
<dbReference type="Gene3D" id="3.30.450.20">
    <property type="entry name" value="PAS domain"/>
    <property type="match status" value="2"/>
</dbReference>
<evidence type="ECO:0000313" key="6">
    <source>
        <dbReference type="Proteomes" id="UP000318995"/>
    </source>
</evidence>
<sequence>MFMTKTKTARLALDKISAADAIAGSPSDAQAVLDAFNRAQAIIEFTPDGQILTANDNFLSVLGYTLDEIQGKHHRMFVDPQEVQTEAYTQFWKDLARGRHAAGEFARRKKNGQACWISASYNPVLNAAGQVTKVVKIAADITVTKQIAENESALISAFSSSQAMIEFTPEGTILKANENFLSTVGYTLEEICDNHHRMFCKPEYVQSSEYADFWSNLQRGKFQSGRFSRIDKSGREIWLLASYNPVFDAEGKVVRVVKLASNITDEVQAELQRKNDAQAVGQSVATSTTEMASTIEEISKNVSRTASLAQEAESHAQSSTTATDALQESSKAIGKVVSVIQELADQTNLLALNATIEAARAGESGRSFAVVANEVKELAQETSNATQSIELSVQQIQQRILEVAASTGRITESVTEVSGNTNTIAAAIEEQSITMGELSRTAENLVRLSESER</sequence>
<dbReference type="InterPro" id="IPR050903">
    <property type="entry name" value="Bact_Chemotaxis_MeTrfase"/>
</dbReference>
<dbReference type="InterPro" id="IPR004089">
    <property type="entry name" value="MCPsignal_dom"/>
</dbReference>
<evidence type="ECO:0000259" key="3">
    <source>
        <dbReference type="PROSITE" id="PS50112"/>
    </source>
</evidence>
<dbReference type="CDD" id="cd00130">
    <property type="entry name" value="PAS"/>
    <property type="match status" value="2"/>
</dbReference>
<protein>
    <submittedName>
        <fullName evidence="5">Biofilm dispersion protein BdlA</fullName>
    </submittedName>
</protein>
<dbReference type="SMART" id="SM00091">
    <property type="entry name" value="PAS"/>
    <property type="match status" value="2"/>
</dbReference>
<dbReference type="AlphaFoldDB" id="A0A5C5W8Z1"/>
<dbReference type="InterPro" id="IPR000700">
    <property type="entry name" value="PAS-assoc_C"/>
</dbReference>
<organism evidence="5 6">
    <name type="scientific">Botrimarina hoheduenensis</name>
    <dbReference type="NCBI Taxonomy" id="2528000"/>
    <lineage>
        <taxon>Bacteria</taxon>
        <taxon>Pseudomonadati</taxon>
        <taxon>Planctomycetota</taxon>
        <taxon>Planctomycetia</taxon>
        <taxon>Pirellulales</taxon>
        <taxon>Lacipirellulaceae</taxon>
        <taxon>Botrimarina</taxon>
    </lineage>
</organism>
<dbReference type="GO" id="GO:0016020">
    <property type="term" value="C:membrane"/>
    <property type="evidence" value="ECO:0007669"/>
    <property type="project" value="InterPro"/>
</dbReference>
<dbReference type="OrthoDB" id="221239at2"/>
<dbReference type="PANTHER" id="PTHR24422">
    <property type="entry name" value="CHEMOTAXIS PROTEIN METHYLTRANSFERASE"/>
    <property type="match status" value="1"/>
</dbReference>
<dbReference type="Proteomes" id="UP000318995">
    <property type="component" value="Unassembled WGS sequence"/>
</dbReference>
<dbReference type="SMART" id="SM00086">
    <property type="entry name" value="PAC"/>
    <property type="match status" value="2"/>
</dbReference>
<dbReference type="RefSeq" id="WP_146573361.1">
    <property type="nucleotide sequence ID" value="NZ_SJPH01000003.1"/>
</dbReference>
<evidence type="ECO:0000259" key="4">
    <source>
        <dbReference type="PROSITE" id="PS50113"/>
    </source>
</evidence>
<dbReference type="Gene3D" id="1.10.287.950">
    <property type="entry name" value="Methyl-accepting chemotaxis protein"/>
    <property type="match status" value="1"/>
</dbReference>
<dbReference type="PANTHER" id="PTHR24422:SF10">
    <property type="entry name" value="CHEMOTAXIS PROTEIN METHYLTRANSFERASE 2"/>
    <property type="match status" value="1"/>
</dbReference>
<dbReference type="SUPFAM" id="SSF55785">
    <property type="entry name" value="PYP-like sensor domain (PAS domain)"/>
    <property type="match status" value="2"/>
</dbReference>
<dbReference type="SUPFAM" id="SSF58104">
    <property type="entry name" value="Methyl-accepting chemotaxis protein (MCP) signaling domain"/>
    <property type="match status" value="1"/>
</dbReference>
<dbReference type="EMBL" id="SJPH01000003">
    <property type="protein sequence ID" value="TWT46665.1"/>
    <property type="molecule type" value="Genomic_DNA"/>
</dbReference>
<dbReference type="PROSITE" id="PS50112">
    <property type="entry name" value="PAS"/>
    <property type="match status" value="1"/>
</dbReference>
<dbReference type="GO" id="GO:0007165">
    <property type="term" value="P:signal transduction"/>
    <property type="evidence" value="ECO:0007669"/>
    <property type="project" value="UniProtKB-KW"/>
</dbReference>
<feature type="domain" description="PAS" evidence="3">
    <location>
        <begin position="25"/>
        <end position="82"/>
    </location>
</feature>
<keyword evidence="1" id="KW-0807">Transducer</keyword>
<reference evidence="5 6" key="1">
    <citation type="submission" date="2019-02" db="EMBL/GenBank/DDBJ databases">
        <title>Deep-cultivation of Planctomycetes and their phenomic and genomic characterization uncovers novel biology.</title>
        <authorList>
            <person name="Wiegand S."/>
            <person name="Jogler M."/>
            <person name="Boedeker C."/>
            <person name="Pinto D."/>
            <person name="Vollmers J."/>
            <person name="Rivas-Marin E."/>
            <person name="Kohn T."/>
            <person name="Peeters S.H."/>
            <person name="Heuer A."/>
            <person name="Rast P."/>
            <person name="Oberbeckmann S."/>
            <person name="Bunk B."/>
            <person name="Jeske O."/>
            <person name="Meyerdierks A."/>
            <person name="Storesund J.E."/>
            <person name="Kallscheuer N."/>
            <person name="Luecker S."/>
            <person name="Lage O.M."/>
            <person name="Pohl T."/>
            <person name="Merkel B.J."/>
            <person name="Hornburger P."/>
            <person name="Mueller R.-W."/>
            <person name="Bruemmer F."/>
            <person name="Labrenz M."/>
            <person name="Spormann A.M."/>
            <person name="Op Den Camp H."/>
            <person name="Overmann J."/>
            <person name="Amann R."/>
            <person name="Jetten M.S.M."/>
            <person name="Mascher T."/>
            <person name="Medema M.H."/>
            <person name="Devos D.P."/>
            <person name="Kaster A.-K."/>
            <person name="Ovreas L."/>
            <person name="Rohde M."/>
            <person name="Galperin M.Y."/>
            <person name="Jogler C."/>
        </authorList>
    </citation>
    <scope>NUCLEOTIDE SEQUENCE [LARGE SCALE GENOMIC DNA]</scope>
    <source>
        <strain evidence="5 6">Pla111</strain>
    </source>
</reference>
<dbReference type="PROSITE" id="PS50113">
    <property type="entry name" value="PAC"/>
    <property type="match status" value="2"/>
</dbReference>